<feature type="compositionally biased region" description="Low complexity" evidence="2">
    <location>
        <begin position="13"/>
        <end position="26"/>
    </location>
</feature>
<gene>
    <name evidence="3" type="primary">LOC127755162</name>
</gene>
<accession>I1R266</accession>
<keyword evidence="1" id="KW-0802">TPR repeat</keyword>
<evidence type="ECO:0008006" key="5">
    <source>
        <dbReference type="Google" id="ProtNLM"/>
    </source>
</evidence>
<dbReference type="EnsemblPlants" id="ORGLA11G0185800.1">
    <property type="protein sequence ID" value="ORGLA11G0185800.1"/>
    <property type="gene ID" value="ORGLA11G0185800"/>
</dbReference>
<dbReference type="PANTHER" id="PTHR44102:SF3">
    <property type="entry name" value="PROTEIN MPCBP, PUTATIVE, EXPRESSED-RELATED"/>
    <property type="match status" value="1"/>
</dbReference>
<keyword evidence="4" id="KW-1185">Reference proteome</keyword>
<dbReference type="Gene3D" id="1.25.40.10">
    <property type="entry name" value="Tetratricopeptide repeat domain"/>
    <property type="match status" value="2"/>
</dbReference>
<feature type="region of interest" description="Disordered" evidence="2">
    <location>
        <begin position="1"/>
        <end position="36"/>
    </location>
</feature>
<evidence type="ECO:0000313" key="4">
    <source>
        <dbReference type="Proteomes" id="UP000007306"/>
    </source>
</evidence>
<sequence>MASDTEDGGEVQPTETTTDDSSSPTTAEKEEQAASTGMEIVKAGNSNAQETGGLSLNYEEARALLGRLEFQKGNVEAALCVFDGIDLQAAIQRFQPSLTDKTTSKKGQTKSESGIENPATLVLEAIYLKSLSLQKLGKSTEAANQCKSVLDSVERMFQNGPPDIEQKLQETINKSVELLPEAWKQAGSHQEALASYRRGLLSQWNLDDECCTRIQKRFAAFLLYSCVEGSPPSSGSQVEGSFIPKNNVEEAILLLMVVLKKWYQGKTHWDPSVMEHLTYALSLCDQPSLLAKNIEEVLPGIYPRTERWHTLSLCYYAIGQKEAALNFLRKSLNKHENPNDIMALLLATKICSEERHLASEGVEYARRAIKLSESSDVHLKSVGLHFLGNCLGKKSKTVSSDHQRSLLQNETLKSFSESIALDRHNPDLIFDMGVEYAEQRNMNAALRCAKEYIDATGGSVSKGWRLLALVLSAQQRYPEAEVATNAALDETAKLDQGSLLSLKAKLKVAQSSPMEAVEAYRALLALVQAQKNSSGSSKTDAEGHNDSVSEFEIWQGLANLYSSLSIWRDAEICLQKARALKSYSAATMHAEGYMLEVRDQNKEALAAYVNAFSIELEHVPSKVAIGALLCKQGSRYLPAARSFLSDALRIEPTNRMAWLHLGKVHKNDGRINDAADCFQAAVMLEESDPVESFRSLA</sequence>
<dbReference type="KEGG" id="ogl:127755162"/>
<dbReference type="OMA" id="GTYPRTE"/>
<dbReference type="InterPro" id="IPR043376">
    <property type="entry name" value="NPG1-like"/>
</dbReference>
<proteinExistence type="predicted"/>
<reference evidence="3 4" key="2">
    <citation type="submission" date="2018-04" db="EMBL/GenBank/DDBJ databases">
        <title>OglaRS2 (Oryza glaberrima Reference Sequence Version 2).</title>
        <authorList>
            <person name="Zhang J."/>
            <person name="Kudrna D."/>
            <person name="Lee S."/>
            <person name="Talag J."/>
            <person name="Rajasekar S."/>
            <person name="Wing R.A."/>
        </authorList>
    </citation>
    <scope>NUCLEOTIDE SEQUENCE [LARGE SCALE GENOMIC DNA]</scope>
    <source>
        <strain evidence="3 4">cv. IRGC 96717</strain>
    </source>
</reference>
<dbReference type="AlphaFoldDB" id="I1R266"/>
<dbReference type="RefSeq" id="XP_052136766.1">
    <property type="nucleotide sequence ID" value="XM_052280806.1"/>
</dbReference>
<dbReference type="InterPro" id="IPR011990">
    <property type="entry name" value="TPR-like_helical_dom_sf"/>
</dbReference>
<protein>
    <recommendedName>
        <fullName evidence="5">Calmodulin-binding protein MPCBP</fullName>
    </recommendedName>
</protein>
<dbReference type="InterPro" id="IPR019734">
    <property type="entry name" value="TPR_rpt"/>
</dbReference>
<dbReference type="GeneID" id="127755162"/>
<dbReference type="Proteomes" id="UP000007306">
    <property type="component" value="Chromosome 11"/>
</dbReference>
<dbReference type="STRING" id="4538.I1R266"/>
<dbReference type="SUPFAM" id="SSF48452">
    <property type="entry name" value="TPR-like"/>
    <property type="match status" value="2"/>
</dbReference>
<feature type="repeat" description="TPR" evidence="1">
    <location>
        <begin position="655"/>
        <end position="688"/>
    </location>
</feature>
<dbReference type="HOGENOM" id="CLU_024601_0_0_1"/>
<evidence type="ECO:0000256" key="1">
    <source>
        <dbReference type="PROSITE-ProRule" id="PRU00339"/>
    </source>
</evidence>
<dbReference type="PANTHER" id="PTHR44102">
    <property type="entry name" value="PROTEIN NPG1"/>
    <property type="match status" value="1"/>
</dbReference>
<evidence type="ECO:0000313" key="3">
    <source>
        <dbReference type="EnsemblPlants" id="ORGLA11G0185800.1"/>
    </source>
</evidence>
<dbReference type="PROSITE" id="PS50005">
    <property type="entry name" value="TPR"/>
    <property type="match status" value="1"/>
</dbReference>
<dbReference type="SMART" id="SM00028">
    <property type="entry name" value="TPR"/>
    <property type="match status" value="7"/>
</dbReference>
<organism evidence="3 4">
    <name type="scientific">Oryza glaberrima</name>
    <name type="common">African rice</name>
    <dbReference type="NCBI Taxonomy" id="4538"/>
    <lineage>
        <taxon>Eukaryota</taxon>
        <taxon>Viridiplantae</taxon>
        <taxon>Streptophyta</taxon>
        <taxon>Embryophyta</taxon>
        <taxon>Tracheophyta</taxon>
        <taxon>Spermatophyta</taxon>
        <taxon>Magnoliopsida</taxon>
        <taxon>Liliopsida</taxon>
        <taxon>Poales</taxon>
        <taxon>Poaceae</taxon>
        <taxon>BOP clade</taxon>
        <taxon>Oryzoideae</taxon>
        <taxon>Oryzeae</taxon>
        <taxon>Oryzinae</taxon>
        <taxon>Oryza</taxon>
    </lineage>
</organism>
<reference evidence="3" key="1">
    <citation type="submission" date="2015-06" db="UniProtKB">
        <authorList>
            <consortium name="EnsemblPlants"/>
        </authorList>
    </citation>
    <scope>IDENTIFICATION</scope>
</reference>
<dbReference type="Gramene" id="ORGLA11G0185800.1">
    <property type="protein sequence ID" value="ORGLA11G0185800.1"/>
    <property type="gene ID" value="ORGLA11G0185800"/>
</dbReference>
<evidence type="ECO:0000256" key="2">
    <source>
        <dbReference type="SAM" id="MobiDB-lite"/>
    </source>
</evidence>
<dbReference type="eggNOG" id="KOG4162">
    <property type="taxonomic scope" value="Eukaryota"/>
</dbReference>
<name>I1R266_ORYGL</name>